<dbReference type="CDD" id="cd01948">
    <property type="entry name" value="EAL"/>
    <property type="match status" value="1"/>
</dbReference>
<keyword evidence="2" id="KW-1133">Transmembrane helix</keyword>
<feature type="transmembrane region" description="Helical" evidence="2">
    <location>
        <begin position="177"/>
        <end position="200"/>
    </location>
</feature>
<comment type="caution">
    <text evidence="5">The sequence shown here is derived from an EMBL/GenBank/DDBJ whole genome shotgun (WGS) entry which is preliminary data.</text>
</comment>
<dbReference type="PANTHER" id="PTHR33121">
    <property type="entry name" value="CYCLIC DI-GMP PHOSPHODIESTERASE PDEF"/>
    <property type="match status" value="1"/>
</dbReference>
<dbReference type="NCBIfam" id="TIGR00254">
    <property type="entry name" value="GGDEF"/>
    <property type="match status" value="1"/>
</dbReference>
<evidence type="ECO:0000313" key="6">
    <source>
        <dbReference type="Proteomes" id="UP000621500"/>
    </source>
</evidence>
<dbReference type="InterPro" id="IPR029787">
    <property type="entry name" value="Nucleotide_cyclase"/>
</dbReference>
<feature type="transmembrane region" description="Helical" evidence="2">
    <location>
        <begin position="220"/>
        <end position="237"/>
    </location>
</feature>
<protein>
    <recommendedName>
        <fullName evidence="7">Diguanylate cyclase/phosphodiesterase</fullName>
    </recommendedName>
</protein>
<feature type="transmembrane region" description="Helical" evidence="2">
    <location>
        <begin position="136"/>
        <end position="157"/>
    </location>
</feature>
<dbReference type="SMART" id="SM00267">
    <property type="entry name" value="GGDEF"/>
    <property type="match status" value="1"/>
</dbReference>
<dbReference type="PROSITE" id="PS50887">
    <property type="entry name" value="GGDEF"/>
    <property type="match status" value="1"/>
</dbReference>
<dbReference type="Proteomes" id="UP000621500">
    <property type="component" value="Unassembled WGS sequence"/>
</dbReference>
<dbReference type="CDD" id="cd01949">
    <property type="entry name" value="GGDEF"/>
    <property type="match status" value="1"/>
</dbReference>
<feature type="transmembrane region" description="Helical" evidence="2">
    <location>
        <begin position="25"/>
        <end position="44"/>
    </location>
</feature>
<dbReference type="PANTHER" id="PTHR33121:SF70">
    <property type="entry name" value="SIGNALING PROTEIN YKOW"/>
    <property type="match status" value="1"/>
</dbReference>
<feature type="compositionally biased region" description="Basic and acidic residues" evidence="1">
    <location>
        <begin position="329"/>
        <end position="341"/>
    </location>
</feature>
<dbReference type="SUPFAM" id="SSF55073">
    <property type="entry name" value="Nucleotide cyclase"/>
    <property type="match status" value="1"/>
</dbReference>
<name>A0ABQ4EMW1_9ACTN</name>
<evidence type="ECO:0000256" key="1">
    <source>
        <dbReference type="SAM" id="MobiDB-lite"/>
    </source>
</evidence>
<dbReference type="SUPFAM" id="SSF141868">
    <property type="entry name" value="EAL domain-like"/>
    <property type="match status" value="1"/>
</dbReference>
<feature type="region of interest" description="Disordered" evidence="1">
    <location>
        <begin position="379"/>
        <end position="407"/>
    </location>
</feature>
<dbReference type="Pfam" id="PF00990">
    <property type="entry name" value="GGDEF"/>
    <property type="match status" value="1"/>
</dbReference>
<dbReference type="InterPro" id="IPR001633">
    <property type="entry name" value="EAL_dom"/>
</dbReference>
<feature type="domain" description="GGDEF" evidence="4">
    <location>
        <begin position="498"/>
        <end position="640"/>
    </location>
</feature>
<evidence type="ECO:0008006" key="7">
    <source>
        <dbReference type="Google" id="ProtNLM"/>
    </source>
</evidence>
<dbReference type="InterPro" id="IPR000160">
    <property type="entry name" value="GGDEF_dom"/>
</dbReference>
<evidence type="ECO:0000259" key="4">
    <source>
        <dbReference type="PROSITE" id="PS50887"/>
    </source>
</evidence>
<reference evidence="5 6" key="1">
    <citation type="submission" date="2021-01" db="EMBL/GenBank/DDBJ databases">
        <title>Whole genome shotgun sequence of Plantactinospora mayteni NBRC 109088.</title>
        <authorList>
            <person name="Komaki H."/>
            <person name="Tamura T."/>
        </authorList>
    </citation>
    <scope>NUCLEOTIDE SEQUENCE [LARGE SCALE GENOMIC DNA]</scope>
    <source>
        <strain evidence="5 6">NBRC 109088</strain>
    </source>
</reference>
<dbReference type="Pfam" id="PF00563">
    <property type="entry name" value="EAL"/>
    <property type="match status" value="1"/>
</dbReference>
<feature type="region of interest" description="Disordered" evidence="1">
    <location>
        <begin position="317"/>
        <end position="357"/>
    </location>
</feature>
<evidence type="ECO:0000313" key="5">
    <source>
        <dbReference type="EMBL" id="GIG95985.1"/>
    </source>
</evidence>
<accession>A0ABQ4EMW1</accession>
<proteinExistence type="predicted"/>
<dbReference type="SMART" id="SM00052">
    <property type="entry name" value="EAL"/>
    <property type="match status" value="1"/>
</dbReference>
<dbReference type="InterPro" id="IPR035919">
    <property type="entry name" value="EAL_sf"/>
</dbReference>
<dbReference type="PROSITE" id="PS50883">
    <property type="entry name" value="EAL"/>
    <property type="match status" value="1"/>
</dbReference>
<dbReference type="InterPro" id="IPR050706">
    <property type="entry name" value="Cyclic-di-GMP_PDE-like"/>
</dbReference>
<feature type="transmembrane region" description="Helical" evidence="2">
    <location>
        <begin position="107"/>
        <end position="124"/>
    </location>
</feature>
<keyword evidence="2" id="KW-0472">Membrane</keyword>
<keyword evidence="2" id="KW-0812">Transmembrane</keyword>
<organism evidence="5 6">
    <name type="scientific">Plantactinospora mayteni</name>
    <dbReference type="NCBI Taxonomy" id="566021"/>
    <lineage>
        <taxon>Bacteria</taxon>
        <taxon>Bacillati</taxon>
        <taxon>Actinomycetota</taxon>
        <taxon>Actinomycetes</taxon>
        <taxon>Micromonosporales</taxon>
        <taxon>Micromonosporaceae</taxon>
        <taxon>Plantactinospora</taxon>
    </lineage>
</organism>
<dbReference type="InterPro" id="IPR043128">
    <property type="entry name" value="Rev_trsase/Diguanyl_cyclase"/>
</dbReference>
<dbReference type="Gene3D" id="3.30.70.270">
    <property type="match status" value="1"/>
</dbReference>
<gene>
    <name evidence="5" type="ORF">Pma05_25580</name>
</gene>
<keyword evidence="6" id="KW-1185">Reference proteome</keyword>
<dbReference type="EMBL" id="BONX01000012">
    <property type="protein sequence ID" value="GIG95985.1"/>
    <property type="molecule type" value="Genomic_DNA"/>
</dbReference>
<dbReference type="Gene3D" id="3.20.20.450">
    <property type="entry name" value="EAL domain"/>
    <property type="match status" value="1"/>
</dbReference>
<feature type="domain" description="EAL" evidence="3">
    <location>
        <begin position="649"/>
        <end position="903"/>
    </location>
</feature>
<sequence length="919" mass="97672">MTSGRRSERLLALVGIASAPRRVRVLTFTVLPVAVALAVAGLLVPTALPGDDPLPGVARLGIATAVMAIAQLFRLRFRVGSGRVSVTWGEASFIIGLSLVPPGWLPAAALLGAVLAWTLLTIFVDRRSALDVVHTAASLTISVGLAVTVALTVAGALGTTVPDVLGTIFVTDLTPPMIAAIAVGSMTYLLSTASLVGLTLSLRHGERLWPALLRALQGKLLMFVGNVFVGLAVVAVVEYDPLWLLFLPPVLWLLQQTYSHRLRADDERRAWRSLAEATGALNQLDEHGVATAGVAGPLALFGAEWVEVDVRRGDGRWRRYRGEPGQPVVHRELTTVERADPGEPGGSPGPSTDETDRLPLASRLGLDLAASQVGRDLSADRGAGAAGGRAGTEQGPTATGRTDQELTRPLVVGTSPVGELRVRFPRSAPPSQREQDALSAFGDALAAALHDAATHRQLRLVTAQSSYEAVHDALTNLINRAALLSKGDLALHQLGHDHPVALLLLDIDHFKEVNDTLGHAAGDELLQVTADRLDALVRPGELLGRLGGDEFALLIPSPAVLAEPATDRLPMPNVLRRAREIVELLATPIEVAGVRMSVEVSVGVVVAGAGTADMTELLRRADIAMYQAKQGGGSVASYDSARDAASTDKLALLAELREALDVDDQLELALQPAVDLSTGEPTGVEALIRWRHPRRGRLTPADFVRTIEGSELLGAFTRYVVDKALGVAADWARHGLDVPISINLSARSLLDPRLPAEVAESLRRHQVPARRLVLEITETVVMSELEVIDEVLSALRGMGVQLAVDDFGTGFSSLTFLTRISVDELKVDRSFVMKMAESPEAAAIVRTTVDLGRELGLRVVAEGVETADQRAALAELGCTAAQGYHFFRPMPSDKIVAVLRSLLDSAQARILPLRADGAS</sequence>
<evidence type="ECO:0000259" key="3">
    <source>
        <dbReference type="PROSITE" id="PS50883"/>
    </source>
</evidence>
<evidence type="ECO:0000256" key="2">
    <source>
        <dbReference type="SAM" id="Phobius"/>
    </source>
</evidence>